<comment type="caution">
    <text evidence="2">The sequence shown here is derived from an EMBL/GenBank/DDBJ whole genome shotgun (WGS) entry which is preliminary data.</text>
</comment>
<dbReference type="EMBL" id="JABEQJ010000002">
    <property type="protein sequence ID" value="MBB2159171.1"/>
    <property type="molecule type" value="Genomic_DNA"/>
</dbReference>
<dbReference type="Proteomes" id="UP000589085">
    <property type="component" value="Unassembled WGS sequence"/>
</dbReference>
<reference evidence="2 3" key="1">
    <citation type="submission" date="2020-04" db="EMBL/GenBank/DDBJ databases">
        <title>Description of novel Gluconacetobacter.</title>
        <authorList>
            <person name="Sombolestani A."/>
        </authorList>
    </citation>
    <scope>NUCLEOTIDE SEQUENCE [LARGE SCALE GENOMIC DNA]</scope>
    <source>
        <strain evidence="2 3">LMG 19747</strain>
    </source>
</reference>
<evidence type="ECO:0000256" key="1">
    <source>
        <dbReference type="SAM" id="Phobius"/>
    </source>
</evidence>
<accession>A0A7W4IAA8</accession>
<gene>
    <name evidence="2" type="ORF">HLH48_03095</name>
</gene>
<evidence type="ECO:0000313" key="2">
    <source>
        <dbReference type="EMBL" id="MBB2159171.1"/>
    </source>
</evidence>
<dbReference type="Pfam" id="PF06912">
    <property type="entry name" value="DUF1275"/>
    <property type="match status" value="1"/>
</dbReference>
<evidence type="ECO:0000313" key="3">
    <source>
        <dbReference type="Proteomes" id="UP000589085"/>
    </source>
</evidence>
<dbReference type="PANTHER" id="PTHR37314:SF4">
    <property type="entry name" value="UPF0700 TRANSMEMBRANE PROTEIN YOAK"/>
    <property type="match status" value="1"/>
</dbReference>
<feature type="transmembrane region" description="Helical" evidence="1">
    <location>
        <begin position="166"/>
        <end position="188"/>
    </location>
</feature>
<organism evidence="2 3">
    <name type="scientific">Gluconacetobacter sacchari</name>
    <dbReference type="NCBI Taxonomy" id="92759"/>
    <lineage>
        <taxon>Bacteria</taxon>
        <taxon>Pseudomonadati</taxon>
        <taxon>Pseudomonadota</taxon>
        <taxon>Alphaproteobacteria</taxon>
        <taxon>Acetobacterales</taxon>
        <taxon>Acetobacteraceae</taxon>
        <taxon>Gluconacetobacter</taxon>
    </lineage>
</organism>
<feature type="transmembrane region" description="Helical" evidence="1">
    <location>
        <begin position="56"/>
        <end position="76"/>
    </location>
</feature>
<sequence>MSAATHSALRVIALSLIAGYVDAVGYVELHGIFSAAMTGNSTNFGISLADQDWPKVAAVGTVLGLFFCGALIASLLRRGLRAYRHEWLWIAALLALAQILHWAHPGGTRSRAEILLLTVAMAMQGEVLSRFSSVSVQTIVVTNNIVKFADNMVGFLWNARVGKPAFSLAAALPGLGWASCIAGAFLSVFMRHAISGYFLLPIPILIGLCFLCPDELEQDRA</sequence>
<dbReference type="PANTHER" id="PTHR37314">
    <property type="entry name" value="SLR0142 PROTEIN"/>
    <property type="match status" value="1"/>
</dbReference>
<dbReference type="RefSeq" id="WP_182996024.1">
    <property type="nucleotide sequence ID" value="NZ_JABEQJ010000002.1"/>
</dbReference>
<keyword evidence="1" id="KW-1133">Transmembrane helix</keyword>
<proteinExistence type="predicted"/>
<feature type="transmembrane region" description="Helical" evidence="1">
    <location>
        <begin position="194"/>
        <end position="212"/>
    </location>
</feature>
<protein>
    <submittedName>
        <fullName evidence="2">DUF1275 domain-containing protein</fullName>
    </submittedName>
</protein>
<keyword evidence="1" id="KW-0472">Membrane</keyword>
<dbReference type="AlphaFoldDB" id="A0A7W4IAA8"/>
<keyword evidence="1" id="KW-0812">Transmembrane</keyword>
<dbReference type="InterPro" id="IPR010699">
    <property type="entry name" value="DUF1275"/>
</dbReference>
<name>A0A7W4IAA8_9PROT</name>